<feature type="region of interest" description="Disordered" evidence="1">
    <location>
        <begin position="28"/>
        <end position="57"/>
    </location>
</feature>
<organism evidence="2 3">
    <name type="scientific">Bryocella elongata</name>
    <dbReference type="NCBI Taxonomy" id="863522"/>
    <lineage>
        <taxon>Bacteria</taxon>
        <taxon>Pseudomonadati</taxon>
        <taxon>Acidobacteriota</taxon>
        <taxon>Terriglobia</taxon>
        <taxon>Terriglobales</taxon>
        <taxon>Acidobacteriaceae</taxon>
        <taxon>Bryocella</taxon>
    </lineage>
</organism>
<evidence type="ECO:0000256" key="1">
    <source>
        <dbReference type="SAM" id="MobiDB-lite"/>
    </source>
</evidence>
<gene>
    <name evidence="2" type="ORF">SAMN05421819_0861</name>
</gene>
<accession>A0A1H5U428</accession>
<keyword evidence="3" id="KW-1185">Reference proteome</keyword>
<dbReference type="OrthoDB" id="122907at2"/>
<dbReference type="Proteomes" id="UP000236728">
    <property type="component" value="Unassembled WGS sequence"/>
</dbReference>
<dbReference type="RefSeq" id="WP_146072003.1">
    <property type="nucleotide sequence ID" value="NZ_FNVA01000001.1"/>
</dbReference>
<dbReference type="AlphaFoldDB" id="A0A1H5U428"/>
<name>A0A1H5U428_9BACT</name>
<sequence>MNSEHKVTEKRRTASWLAGAILMLLGVSLGGGQSTHPSPLDGGAVGPPPTPNMQDETDPLVKTREATQARTYATDRQRKLLADADKLVELSNDLKTEVNKSTKNDLSLTVIKKASEIEKLAHEMKDRERY</sequence>
<evidence type="ECO:0000313" key="3">
    <source>
        <dbReference type="Proteomes" id="UP000236728"/>
    </source>
</evidence>
<dbReference type="EMBL" id="FNVA01000001">
    <property type="protein sequence ID" value="SEF69834.1"/>
    <property type="molecule type" value="Genomic_DNA"/>
</dbReference>
<proteinExistence type="predicted"/>
<reference evidence="2 3" key="1">
    <citation type="submission" date="2016-10" db="EMBL/GenBank/DDBJ databases">
        <authorList>
            <person name="de Groot N.N."/>
        </authorList>
    </citation>
    <scope>NUCLEOTIDE SEQUENCE [LARGE SCALE GENOMIC DNA]</scope>
    <source>
        <strain evidence="2 3">DSM 22489</strain>
    </source>
</reference>
<evidence type="ECO:0000313" key="2">
    <source>
        <dbReference type="EMBL" id="SEF69834.1"/>
    </source>
</evidence>
<protein>
    <submittedName>
        <fullName evidence="2">Uncharacterized protein</fullName>
    </submittedName>
</protein>